<dbReference type="KEGG" id="pdl:Pyrde_0284"/>
<dbReference type="Pfam" id="PF13522">
    <property type="entry name" value="GATase_6"/>
    <property type="match status" value="1"/>
</dbReference>
<evidence type="ECO:0000313" key="5">
    <source>
        <dbReference type="Proteomes" id="UP000196694"/>
    </source>
</evidence>
<dbReference type="Proteomes" id="UP000196694">
    <property type="component" value="Unassembled WGS sequence"/>
</dbReference>
<evidence type="ECO:0000313" key="4">
    <source>
        <dbReference type="Proteomes" id="UP000058613"/>
    </source>
</evidence>
<dbReference type="EMBL" id="NCQP01000006">
    <property type="protein sequence ID" value="OWJ54395.1"/>
    <property type="molecule type" value="Genomic_DNA"/>
</dbReference>
<dbReference type="InterPro" id="IPR029055">
    <property type="entry name" value="Ntn_hydrolases_N"/>
</dbReference>
<keyword evidence="5" id="KW-1185">Reference proteome</keyword>
<accession>A0A0P0N222</accession>
<dbReference type="InterPro" id="IPR036485">
    <property type="entry name" value="Glu_synth_asu_C_sf"/>
</dbReference>
<evidence type="ECO:0000313" key="3">
    <source>
        <dbReference type="EMBL" id="OWJ54395.1"/>
    </source>
</evidence>
<dbReference type="PROSITE" id="PS51278">
    <property type="entry name" value="GATASE_TYPE_2"/>
    <property type="match status" value="1"/>
</dbReference>
<evidence type="ECO:0000313" key="2">
    <source>
        <dbReference type="EMBL" id="ALL00334.1"/>
    </source>
</evidence>
<dbReference type="SUPFAM" id="SSF69336">
    <property type="entry name" value="Alpha subunit of glutamate synthase, C-terminal domain"/>
    <property type="match status" value="1"/>
</dbReference>
<name>A0A0P0N222_9CREN</name>
<proteinExistence type="predicted"/>
<dbReference type="Proteomes" id="UP000058613">
    <property type="component" value="Chromosome"/>
</dbReference>
<dbReference type="AlphaFoldDB" id="A0A0P0N222"/>
<dbReference type="STRING" id="1273541.Pyrde_0284"/>
<dbReference type="InterPro" id="IPR017932">
    <property type="entry name" value="GATase_2_dom"/>
</dbReference>
<sequence length="610" mass="67178">MCGIAGVVSLDGSQVESRLVIEALEAMRERGTEHGAGYAAYSPEPRGLVRARVFTRIGLDEPVADELLGSLTEKGPRRIAELGHGIAVDERLLLDYPPASVVGRLWLLQAARFLEVWKSIGWPREVADVYELWGRRAQAWIGHTRYPTNSPGFQPWLAHPFTSGETVIVHNGDLSSYGANRRLVKYWMGLNGFTGNDSEVIAYLMELFFRDGYNARDIVEILVEGRGPRWARLDGPHAVIFIHGEPQGPVFGAFVDRHHLRPLYVAVTEDRVYAASEAAAVKAMDPRARPRLLRGGGYVIVYPDGEIEVRGLTEAKMFPEPPKPPAWAVDASRMSRTELNQALAAMLERTGYAAAYNLRGHRYVANGLGPGRLELWGTVGNASLNVASGLDVKIYGDAQEDLGDSMEDSKVVVYGNVGDAAGQAMRSGELHILGDAGNRLGIQMKGGVIVVRGDTGDYLGEFMAGGTIVVLGRVGRYIATGMVGGKIYIRGHVPLSHIGKAPPRNQIERYIKAMAHRGEITMEQMYQALQSQTVDELRRALGDKFDRLAKLWGVLHVGYPQAEYRYLRGDEAEELEKILRAHVEATGIKLDIGELLEYKYTVITAAKMKH</sequence>
<dbReference type="Gene3D" id="3.60.20.10">
    <property type="entry name" value="Glutamine Phosphoribosylpyrophosphate, subunit 1, domain 1"/>
    <property type="match status" value="1"/>
</dbReference>
<dbReference type="EMBL" id="CP013011">
    <property type="protein sequence ID" value="ALL00334.1"/>
    <property type="molecule type" value="Genomic_DNA"/>
</dbReference>
<reference evidence="3 5" key="2">
    <citation type="submission" date="2017-05" db="EMBL/GenBank/DDBJ databases">
        <title>The draft genome of the hyperthermophilic archaeon 'Pyrodictium delaneyi strain Hulk', an iron and nitrate reducer, reveals the capacity for sulfate reduction.</title>
        <authorList>
            <person name="Demey L.M."/>
            <person name="Miller C."/>
            <person name="Manzella M."/>
            <person name="Reguera G."/>
            <person name="Kashefi K."/>
        </authorList>
    </citation>
    <scope>NUCLEOTIDE SEQUENCE [LARGE SCALE GENOMIC DNA]</scope>
    <source>
        <strain evidence="3 5">Hulk</strain>
    </source>
</reference>
<organism evidence="2 4">
    <name type="scientific">Pyrodictium delaneyi</name>
    <dbReference type="NCBI Taxonomy" id="1273541"/>
    <lineage>
        <taxon>Archaea</taxon>
        <taxon>Thermoproteota</taxon>
        <taxon>Thermoprotei</taxon>
        <taxon>Desulfurococcales</taxon>
        <taxon>Pyrodictiaceae</taxon>
        <taxon>Pyrodictium</taxon>
    </lineage>
</organism>
<dbReference type="OrthoDB" id="2513at2157"/>
<feature type="domain" description="Glutamine amidotransferase type-2" evidence="1">
    <location>
        <begin position="2"/>
        <end position="304"/>
    </location>
</feature>
<gene>
    <name evidence="3" type="ORF">Pdsh_07960</name>
    <name evidence="2" type="ORF">Pyrde_0284</name>
</gene>
<dbReference type="InterPro" id="IPR002489">
    <property type="entry name" value="Glu_synth_asu_C"/>
</dbReference>
<dbReference type="Pfam" id="PF01493">
    <property type="entry name" value="GXGXG"/>
    <property type="match status" value="1"/>
</dbReference>
<dbReference type="PANTHER" id="PTHR39673">
    <property type="entry name" value="TUNGSTEN FORMYLMETHANOFURAN DEHYDROGENASE, SUBUNIT C (FWDC)"/>
    <property type="match status" value="1"/>
</dbReference>
<dbReference type="Gene3D" id="2.160.20.60">
    <property type="entry name" value="Glutamate synthase, alpha subunit, C-terminal domain"/>
    <property type="match status" value="1"/>
</dbReference>
<reference evidence="2 4" key="1">
    <citation type="submission" date="2015-10" db="EMBL/GenBank/DDBJ databases">
        <title>Complete genome sequence of hyperthermophilic archaeon Pyrodictium delaneyi Su06.</title>
        <authorList>
            <person name="Jung J.-H."/>
            <person name="Lin J."/>
            <person name="Holden J.F."/>
            <person name="Park C.-S."/>
        </authorList>
    </citation>
    <scope>NUCLEOTIDE SEQUENCE [LARGE SCALE GENOMIC DNA]</scope>
    <source>
        <strain evidence="2 4">Su06</strain>
    </source>
</reference>
<dbReference type="SUPFAM" id="SSF56235">
    <property type="entry name" value="N-terminal nucleophile aminohydrolases (Ntn hydrolases)"/>
    <property type="match status" value="1"/>
</dbReference>
<dbReference type="GeneID" id="26098608"/>
<dbReference type="PATRIC" id="fig|1273541.4.peg.296"/>
<dbReference type="PANTHER" id="PTHR39673:SF5">
    <property type="entry name" value="TUNGSTEN-CONTAINING FORMYLMETHANOFURAN DEHYDROGENASE 2 SUBUNIT C"/>
    <property type="match status" value="1"/>
</dbReference>
<dbReference type="RefSeq" id="WP_055407581.1">
    <property type="nucleotide sequence ID" value="NZ_CP013011.1"/>
</dbReference>
<evidence type="ECO:0000259" key="1">
    <source>
        <dbReference type="PROSITE" id="PS51278"/>
    </source>
</evidence>
<protein>
    <submittedName>
        <fullName evidence="2">Putative glutamate synthase, subunit alpha</fullName>
    </submittedName>
</protein>
<dbReference type="GO" id="GO:0016491">
    <property type="term" value="F:oxidoreductase activity"/>
    <property type="evidence" value="ECO:0007669"/>
    <property type="project" value="InterPro"/>
</dbReference>